<name>A0A120AGS3_9GAMM</name>
<dbReference type="GO" id="GO:0005737">
    <property type="term" value="C:cytoplasm"/>
    <property type="evidence" value="ECO:0007669"/>
    <property type="project" value="TreeGrafter"/>
</dbReference>
<keyword evidence="4" id="KW-0732">Signal</keyword>
<dbReference type="CDD" id="cd03141">
    <property type="entry name" value="GATase1_Hsp31_like"/>
    <property type="match status" value="1"/>
</dbReference>
<dbReference type="SUPFAM" id="SSF52317">
    <property type="entry name" value="Class I glutamine amidotransferase-like"/>
    <property type="match status" value="1"/>
</dbReference>
<keyword evidence="1" id="KW-0346">Stress response</keyword>
<feature type="signal peptide" evidence="4">
    <location>
        <begin position="1"/>
        <end position="24"/>
    </location>
</feature>
<evidence type="ECO:0000256" key="1">
    <source>
        <dbReference type="ARBA" id="ARBA00023016"/>
    </source>
</evidence>
<keyword evidence="7" id="KW-1185">Reference proteome</keyword>
<evidence type="ECO:0000259" key="5">
    <source>
        <dbReference type="Pfam" id="PF01965"/>
    </source>
</evidence>
<reference evidence="6 7" key="1">
    <citation type="journal article" date="2014" name="Genome Announc.">
        <title>Draft Genome Sequence of Lysobacter capsici AZ78, a Bacterium Antagonistic to Plant-Pathogenic Oomycetes.</title>
        <authorList>
            <person name="Puopolo G."/>
            <person name="Sonego P."/>
            <person name="Engelen K."/>
            <person name="Pertot I."/>
        </authorList>
    </citation>
    <scope>NUCLEOTIDE SEQUENCE [LARGE SCALE GENOMIC DNA]</scope>
    <source>
        <strain evidence="6 7">AZ78</strain>
    </source>
</reference>
<dbReference type="PANTHER" id="PTHR48094:SF11">
    <property type="entry name" value="GLUTATHIONE-INDEPENDENT GLYOXALASE HSP31-RELATED"/>
    <property type="match status" value="1"/>
</dbReference>
<comment type="caution">
    <text evidence="6">The sequence shown here is derived from an EMBL/GenBank/DDBJ whole genome shotgun (WGS) entry which is preliminary data.</text>
</comment>
<dbReference type="InterPro" id="IPR050325">
    <property type="entry name" value="Prot/Nucl_acid_deglycase"/>
</dbReference>
<keyword evidence="2" id="KW-0456">Lyase</keyword>
<dbReference type="AlphaFoldDB" id="A0A120AGS3"/>
<dbReference type="Gene3D" id="3.40.50.880">
    <property type="match status" value="1"/>
</dbReference>
<accession>A0A120AGS3</accession>
<dbReference type="RefSeq" id="WP_051547736.1">
    <property type="nucleotide sequence ID" value="NZ_JAJA02000001.1"/>
</dbReference>
<dbReference type="InterPro" id="IPR002818">
    <property type="entry name" value="DJ-1/PfpI"/>
</dbReference>
<dbReference type="Proteomes" id="UP000023435">
    <property type="component" value="Unassembled WGS sequence"/>
</dbReference>
<protein>
    <submittedName>
        <fullName evidence="6">ThiJ/PfpI family protein</fullName>
    </submittedName>
</protein>
<dbReference type="PANTHER" id="PTHR48094">
    <property type="entry name" value="PROTEIN/NUCLEIC ACID DEGLYCASE DJ-1-RELATED"/>
    <property type="match status" value="1"/>
</dbReference>
<dbReference type="GO" id="GO:0019172">
    <property type="term" value="F:glyoxalase III activity"/>
    <property type="evidence" value="ECO:0007669"/>
    <property type="project" value="TreeGrafter"/>
</dbReference>
<feature type="chain" id="PRO_5007163675" evidence="4">
    <location>
        <begin position="25"/>
        <end position="371"/>
    </location>
</feature>
<feature type="domain" description="DJ-1/PfpI" evidence="5">
    <location>
        <begin position="45"/>
        <end position="243"/>
    </location>
</feature>
<evidence type="ECO:0000256" key="4">
    <source>
        <dbReference type="SAM" id="SignalP"/>
    </source>
</evidence>
<evidence type="ECO:0000256" key="3">
    <source>
        <dbReference type="ARBA" id="ARBA00038493"/>
    </source>
</evidence>
<gene>
    <name evidence="6" type="ORF">AZ78_2595</name>
</gene>
<dbReference type="Pfam" id="PF01965">
    <property type="entry name" value="DJ-1_PfpI"/>
    <property type="match status" value="1"/>
</dbReference>
<comment type="similarity">
    <text evidence="3">Belongs to the peptidase C56 family. HSP31-like subfamily.</text>
</comment>
<sequence length="371" mass="40263">MTPHRIRRAVLALSLLLAAVPAMAADKILIVVSGEGRDQGKTRPGFEMDEFAQAYLIFRDNGYAIDVASPNGGRVEADKYDATEAFNASLLADADATGLLAATRKTDELKAADYAAVYVVGGKGAMFDLPADPALQRVVADIYQRGGVVAAVCHGPAALVDVRLGNGAWLVDGKRMTGFSNEEEAVFGKRWAKQYRFQLEDALKARGAQWQEAALMMPKLVVDGRLITGQNPYSTPAVAEAIVGALGRQPKARTPWRDERTMALVQRALNGEYAAVRQALAEDRDTYHVQLIGLLGYYQSQATQDLAATRDALAIMQLAAPYMPEPQLRLGMAEAHLRLGDRERARSLTGEVLESHPDMAEAKQLLQRIGS</sequence>
<evidence type="ECO:0000256" key="2">
    <source>
        <dbReference type="ARBA" id="ARBA00023239"/>
    </source>
</evidence>
<dbReference type="InterPro" id="IPR029062">
    <property type="entry name" value="Class_I_gatase-like"/>
</dbReference>
<evidence type="ECO:0000313" key="6">
    <source>
        <dbReference type="EMBL" id="KWS05045.1"/>
    </source>
</evidence>
<evidence type="ECO:0000313" key="7">
    <source>
        <dbReference type="Proteomes" id="UP000023435"/>
    </source>
</evidence>
<dbReference type="EMBL" id="JAJA02000001">
    <property type="protein sequence ID" value="KWS05045.1"/>
    <property type="molecule type" value="Genomic_DNA"/>
</dbReference>
<proteinExistence type="inferred from homology"/>
<dbReference type="GO" id="GO:0019243">
    <property type="term" value="P:methylglyoxal catabolic process to D-lactate via S-lactoyl-glutathione"/>
    <property type="evidence" value="ECO:0007669"/>
    <property type="project" value="TreeGrafter"/>
</dbReference>
<organism evidence="6 7">
    <name type="scientific">Lysobacter capsici AZ78</name>
    <dbReference type="NCBI Taxonomy" id="1444315"/>
    <lineage>
        <taxon>Bacteria</taxon>
        <taxon>Pseudomonadati</taxon>
        <taxon>Pseudomonadota</taxon>
        <taxon>Gammaproteobacteria</taxon>
        <taxon>Lysobacterales</taxon>
        <taxon>Lysobacteraceae</taxon>
        <taxon>Lysobacter</taxon>
    </lineage>
</organism>
<dbReference type="OrthoDB" id="9792284at2"/>